<feature type="signal peptide" evidence="4">
    <location>
        <begin position="1"/>
        <end position="31"/>
    </location>
</feature>
<keyword evidence="2 4" id="KW-0732">Signal</keyword>
<sequence length="436" mass="47111">MRTRSSWKKRFVVATGLVLSAGMLLMSSSCAVQLGLKRADTDLTGPPFAEPAILSAMNEQGQITQVSQWPERREFLKQQLSEYVYGPYPSGVKAHQIGHKLIDENYANGAGRLEEYTIQIGENGPRFHVGLVLPQSAGVETPAPLIVAQSFCQNSAALHHDGLTAPEAGGVCGGGGIMASIIKLIFGEYIEGPPIEAVLKRGYAYATIYSSEIAADNAETAHIGIEKIASQTSPENAPVGVISAWAAGYGWALDVLDQDMRMDTARTAAWGHSRQGKAALWGAAHDDRIEAIIAHQSGTGGATLTKSLNGESVKKITEEYPHWFNDAYASYSKRESDIPIDQHALIALVAPRPVLLGNSWNDVWSDPNGAFRAAQGADPAYKLLGVKGLAQSGMKDADITKGELAFQISKGHHGIREYDWEDFLTFLDAWFFPNES</sequence>
<protein>
    <submittedName>
        <fullName evidence="6">Alpha/beta hydrolase</fullName>
    </submittedName>
</protein>
<feature type="chain" id="PRO_5046243061" evidence="4">
    <location>
        <begin position="32"/>
        <end position="436"/>
    </location>
</feature>
<keyword evidence="3 6" id="KW-0378">Hydrolase</keyword>
<proteinExistence type="predicted"/>
<evidence type="ECO:0000313" key="6">
    <source>
        <dbReference type="EMBL" id="MFC7291288.1"/>
    </source>
</evidence>
<evidence type="ECO:0000256" key="3">
    <source>
        <dbReference type="ARBA" id="ARBA00022801"/>
    </source>
</evidence>
<reference evidence="7" key="1">
    <citation type="journal article" date="2019" name="Int. J. Syst. Evol. Microbiol.">
        <title>The Global Catalogue of Microorganisms (GCM) 10K type strain sequencing project: providing services to taxonomists for standard genome sequencing and annotation.</title>
        <authorList>
            <consortium name="The Broad Institute Genomics Platform"/>
            <consortium name="The Broad Institute Genome Sequencing Center for Infectious Disease"/>
            <person name="Wu L."/>
            <person name="Ma J."/>
        </authorList>
    </citation>
    <scope>NUCLEOTIDE SEQUENCE [LARGE SCALE GENOMIC DNA]</scope>
    <source>
        <strain evidence="7">CCUG 51308</strain>
    </source>
</reference>
<dbReference type="RefSeq" id="WP_382166482.1">
    <property type="nucleotide sequence ID" value="NZ_JBHTBR010000002.1"/>
</dbReference>
<dbReference type="EMBL" id="JBHTBR010000002">
    <property type="protein sequence ID" value="MFC7291288.1"/>
    <property type="molecule type" value="Genomic_DNA"/>
</dbReference>
<name>A0ABW2IJQ0_9PROT</name>
<evidence type="ECO:0000256" key="1">
    <source>
        <dbReference type="ARBA" id="ARBA00022487"/>
    </source>
</evidence>
<dbReference type="PROSITE" id="PS51257">
    <property type="entry name" value="PROKAR_LIPOPROTEIN"/>
    <property type="match status" value="1"/>
</dbReference>
<accession>A0ABW2IJQ0</accession>
<evidence type="ECO:0000313" key="7">
    <source>
        <dbReference type="Proteomes" id="UP001596492"/>
    </source>
</evidence>
<evidence type="ECO:0000259" key="5">
    <source>
        <dbReference type="Pfam" id="PF22244"/>
    </source>
</evidence>
<dbReference type="InterPro" id="IPR054579">
    <property type="entry name" value="GCE-like_dom"/>
</dbReference>
<dbReference type="GO" id="GO:0016787">
    <property type="term" value="F:hydrolase activity"/>
    <property type="evidence" value="ECO:0007669"/>
    <property type="project" value="UniProtKB-KW"/>
</dbReference>
<evidence type="ECO:0000256" key="4">
    <source>
        <dbReference type="SAM" id="SignalP"/>
    </source>
</evidence>
<keyword evidence="7" id="KW-1185">Reference proteome</keyword>
<dbReference type="Gene3D" id="3.40.50.1820">
    <property type="entry name" value="alpha/beta hydrolase"/>
    <property type="match status" value="1"/>
</dbReference>
<feature type="domain" description="4-O-methyl-glucuronoyl methylesterase-like" evidence="5">
    <location>
        <begin position="199"/>
        <end position="385"/>
    </location>
</feature>
<dbReference type="InterPro" id="IPR029058">
    <property type="entry name" value="AB_hydrolase_fold"/>
</dbReference>
<dbReference type="SUPFAM" id="SSF53474">
    <property type="entry name" value="alpha/beta-Hydrolases"/>
    <property type="match status" value="1"/>
</dbReference>
<dbReference type="Proteomes" id="UP001596492">
    <property type="component" value="Unassembled WGS sequence"/>
</dbReference>
<dbReference type="Pfam" id="PF22244">
    <property type="entry name" value="GCE_fung"/>
    <property type="match status" value="1"/>
</dbReference>
<organism evidence="6 7">
    <name type="scientific">Hirschia litorea</name>
    <dbReference type="NCBI Taxonomy" id="1199156"/>
    <lineage>
        <taxon>Bacteria</taxon>
        <taxon>Pseudomonadati</taxon>
        <taxon>Pseudomonadota</taxon>
        <taxon>Alphaproteobacteria</taxon>
        <taxon>Hyphomonadales</taxon>
        <taxon>Hyphomonadaceae</taxon>
        <taxon>Hirschia</taxon>
    </lineage>
</organism>
<gene>
    <name evidence="6" type="ORF">ACFQS8_06645</name>
</gene>
<keyword evidence="1" id="KW-0719">Serine esterase</keyword>
<evidence type="ECO:0000256" key="2">
    <source>
        <dbReference type="ARBA" id="ARBA00022729"/>
    </source>
</evidence>
<comment type="caution">
    <text evidence="6">The sequence shown here is derived from an EMBL/GenBank/DDBJ whole genome shotgun (WGS) entry which is preliminary data.</text>
</comment>